<evidence type="ECO:0008006" key="5">
    <source>
        <dbReference type="Google" id="ProtNLM"/>
    </source>
</evidence>
<keyword evidence="4" id="KW-1185">Reference proteome</keyword>
<protein>
    <recommendedName>
        <fullName evidence="5">Ig-like domain-containing protein</fullName>
    </recommendedName>
</protein>
<dbReference type="AlphaFoldDB" id="A0A9D4RQ71"/>
<feature type="chain" id="PRO_5038912454" description="Ig-like domain-containing protein" evidence="2">
    <location>
        <begin position="26"/>
        <end position="217"/>
    </location>
</feature>
<reference evidence="3" key="1">
    <citation type="journal article" date="2019" name="bioRxiv">
        <title>The Genome of the Zebra Mussel, Dreissena polymorpha: A Resource for Invasive Species Research.</title>
        <authorList>
            <person name="McCartney M.A."/>
            <person name="Auch B."/>
            <person name="Kono T."/>
            <person name="Mallez S."/>
            <person name="Zhang Y."/>
            <person name="Obille A."/>
            <person name="Becker A."/>
            <person name="Abrahante J.E."/>
            <person name="Garbe J."/>
            <person name="Badalamenti J.P."/>
            <person name="Herman A."/>
            <person name="Mangelson H."/>
            <person name="Liachko I."/>
            <person name="Sullivan S."/>
            <person name="Sone E.D."/>
            <person name="Koren S."/>
            <person name="Silverstein K.A.T."/>
            <person name="Beckman K.B."/>
            <person name="Gohl D.M."/>
        </authorList>
    </citation>
    <scope>NUCLEOTIDE SEQUENCE</scope>
    <source>
        <strain evidence="3">Duluth1</strain>
        <tissue evidence="3">Whole animal</tissue>
    </source>
</reference>
<dbReference type="Proteomes" id="UP000828390">
    <property type="component" value="Unassembled WGS sequence"/>
</dbReference>
<proteinExistence type="predicted"/>
<keyword evidence="2" id="KW-0732">Signal</keyword>
<feature type="region of interest" description="Disordered" evidence="1">
    <location>
        <begin position="136"/>
        <end position="174"/>
    </location>
</feature>
<gene>
    <name evidence="3" type="ORF">DPMN_037886</name>
</gene>
<name>A0A9D4RQ71_DREPO</name>
<sequence>MSPYCALCFAVLSCLFYVDFTGCEAIELTGNVTDVMENDTIVLTCNVSSAVQIPSLYWDKTDNVSGVNNIYFVKLPECYDLKPPPEYMSCSCISNSVVSCVILSVTLDLDDNVFQCRYMRNNTRIESNELKIKFQAPPAPTTTTTTTAPPAPTTTTTTTAPPAPTTTTTTTATSPLTTLTSTDISTVESSSCPVCGSRVTIFISITVMMLMYFDWRY</sequence>
<evidence type="ECO:0000313" key="4">
    <source>
        <dbReference type="Proteomes" id="UP000828390"/>
    </source>
</evidence>
<evidence type="ECO:0000313" key="3">
    <source>
        <dbReference type="EMBL" id="KAH3874635.1"/>
    </source>
</evidence>
<dbReference type="EMBL" id="JAIWYP010000002">
    <property type="protein sequence ID" value="KAH3874635.1"/>
    <property type="molecule type" value="Genomic_DNA"/>
</dbReference>
<organism evidence="3 4">
    <name type="scientific">Dreissena polymorpha</name>
    <name type="common">Zebra mussel</name>
    <name type="synonym">Mytilus polymorpha</name>
    <dbReference type="NCBI Taxonomy" id="45954"/>
    <lineage>
        <taxon>Eukaryota</taxon>
        <taxon>Metazoa</taxon>
        <taxon>Spiralia</taxon>
        <taxon>Lophotrochozoa</taxon>
        <taxon>Mollusca</taxon>
        <taxon>Bivalvia</taxon>
        <taxon>Autobranchia</taxon>
        <taxon>Heteroconchia</taxon>
        <taxon>Euheterodonta</taxon>
        <taxon>Imparidentia</taxon>
        <taxon>Neoheterodontei</taxon>
        <taxon>Myida</taxon>
        <taxon>Dreissenoidea</taxon>
        <taxon>Dreissenidae</taxon>
        <taxon>Dreissena</taxon>
    </lineage>
</organism>
<feature type="signal peptide" evidence="2">
    <location>
        <begin position="1"/>
        <end position="25"/>
    </location>
</feature>
<dbReference type="InterPro" id="IPR036179">
    <property type="entry name" value="Ig-like_dom_sf"/>
</dbReference>
<accession>A0A9D4RQ71</accession>
<reference evidence="3" key="2">
    <citation type="submission" date="2020-11" db="EMBL/GenBank/DDBJ databases">
        <authorList>
            <person name="McCartney M.A."/>
            <person name="Auch B."/>
            <person name="Kono T."/>
            <person name="Mallez S."/>
            <person name="Becker A."/>
            <person name="Gohl D.M."/>
            <person name="Silverstein K.A.T."/>
            <person name="Koren S."/>
            <person name="Bechman K.B."/>
            <person name="Herman A."/>
            <person name="Abrahante J.E."/>
            <person name="Garbe J."/>
        </authorList>
    </citation>
    <scope>NUCLEOTIDE SEQUENCE</scope>
    <source>
        <strain evidence="3">Duluth1</strain>
        <tissue evidence="3">Whole animal</tissue>
    </source>
</reference>
<dbReference type="SUPFAM" id="SSF48726">
    <property type="entry name" value="Immunoglobulin"/>
    <property type="match status" value="1"/>
</dbReference>
<dbReference type="InterPro" id="IPR013783">
    <property type="entry name" value="Ig-like_fold"/>
</dbReference>
<dbReference type="Gene3D" id="2.60.40.10">
    <property type="entry name" value="Immunoglobulins"/>
    <property type="match status" value="1"/>
</dbReference>
<evidence type="ECO:0000256" key="2">
    <source>
        <dbReference type="SAM" id="SignalP"/>
    </source>
</evidence>
<evidence type="ECO:0000256" key="1">
    <source>
        <dbReference type="SAM" id="MobiDB-lite"/>
    </source>
</evidence>
<feature type="compositionally biased region" description="Low complexity" evidence="1">
    <location>
        <begin position="141"/>
        <end position="174"/>
    </location>
</feature>
<comment type="caution">
    <text evidence="3">The sequence shown here is derived from an EMBL/GenBank/DDBJ whole genome shotgun (WGS) entry which is preliminary data.</text>
</comment>